<reference evidence="9 10" key="1">
    <citation type="submission" date="2023-07" db="EMBL/GenBank/DDBJ databases">
        <title>Novel species in genus Planococcus.</title>
        <authorList>
            <person name="Ning S."/>
        </authorList>
    </citation>
    <scope>NUCLEOTIDE SEQUENCE [LARGE SCALE GENOMIC DNA]</scope>
    <source>
        <strain evidence="9 10">N017</strain>
    </source>
</reference>
<dbReference type="PANTHER" id="PTHR23522">
    <property type="entry name" value="BLL5896 PROTEIN"/>
    <property type="match status" value="1"/>
</dbReference>
<evidence type="ECO:0000256" key="5">
    <source>
        <dbReference type="ARBA" id="ARBA00022989"/>
    </source>
</evidence>
<feature type="transmembrane region" description="Helical" evidence="7">
    <location>
        <begin position="381"/>
        <end position="400"/>
    </location>
</feature>
<dbReference type="InterPro" id="IPR004740">
    <property type="entry name" value="Nuc_H_symport"/>
</dbReference>
<gene>
    <name evidence="9" type="ORF">QWY13_06690</name>
</gene>
<dbReference type="Pfam" id="PF03825">
    <property type="entry name" value="Nuc_H_symport"/>
    <property type="match status" value="1"/>
</dbReference>
<dbReference type="Proteomes" id="UP001172142">
    <property type="component" value="Unassembled WGS sequence"/>
</dbReference>
<evidence type="ECO:0000256" key="4">
    <source>
        <dbReference type="ARBA" id="ARBA00022692"/>
    </source>
</evidence>
<feature type="transmembrane region" description="Helical" evidence="7">
    <location>
        <begin position="282"/>
        <end position="300"/>
    </location>
</feature>
<dbReference type="InterPro" id="IPR036259">
    <property type="entry name" value="MFS_trans_sf"/>
</dbReference>
<keyword evidence="10" id="KW-1185">Reference proteome</keyword>
<feature type="transmembrane region" description="Helical" evidence="7">
    <location>
        <begin position="212"/>
        <end position="235"/>
    </location>
</feature>
<name>A0ABT8NBB4_9BACL</name>
<accession>A0ABT8NBB4</accession>
<feature type="transmembrane region" description="Helical" evidence="7">
    <location>
        <begin position="348"/>
        <end position="369"/>
    </location>
</feature>
<feature type="transmembrane region" description="Helical" evidence="7">
    <location>
        <begin position="12"/>
        <end position="30"/>
    </location>
</feature>
<dbReference type="PROSITE" id="PS50850">
    <property type="entry name" value="MFS"/>
    <property type="match status" value="1"/>
</dbReference>
<feature type="transmembrane region" description="Helical" evidence="7">
    <location>
        <begin position="137"/>
        <end position="155"/>
    </location>
</feature>
<dbReference type="PANTHER" id="PTHR23522:SF4">
    <property type="entry name" value="NUCLEOSIDE PERMEASE NUPG-RELATED"/>
    <property type="match status" value="1"/>
</dbReference>
<feature type="transmembrane region" description="Helical" evidence="7">
    <location>
        <begin position="161"/>
        <end position="179"/>
    </location>
</feature>
<dbReference type="NCBIfam" id="TIGR00889">
    <property type="entry name" value="2A0110"/>
    <property type="match status" value="1"/>
</dbReference>
<keyword evidence="2" id="KW-0813">Transport</keyword>
<keyword evidence="5 7" id="KW-1133">Transmembrane helix</keyword>
<dbReference type="RefSeq" id="WP_301855712.1">
    <property type="nucleotide sequence ID" value="NZ_JAUJWU010000001.1"/>
</dbReference>
<dbReference type="CDD" id="cd06177">
    <property type="entry name" value="MFS_NHS"/>
    <property type="match status" value="1"/>
</dbReference>
<organism evidence="9 10">
    <name type="scientific">Planococcus shenhongbingii</name>
    <dbReference type="NCBI Taxonomy" id="3058398"/>
    <lineage>
        <taxon>Bacteria</taxon>
        <taxon>Bacillati</taxon>
        <taxon>Bacillota</taxon>
        <taxon>Bacilli</taxon>
        <taxon>Bacillales</taxon>
        <taxon>Caryophanaceae</taxon>
        <taxon>Planococcus</taxon>
    </lineage>
</organism>
<sequence>MTIKLRLKIMIFLQFFIWGSWLVTLGSYMINTLGFSGAQVGTIYGASGLASLIMPSLVGIIADRWMKANRLYGICHFLGAISLLIAAQVSDPTAMFWVMFFNAVVFVPTISLSYTISYISLEKAGLNTTKEFPGVRVYGTVSFIFAMWLISLGGFELSNMQLYIAAGAAVLLALFSLVLPDCPTSNDKTDKSWTSRLGLDAFVLFKQKRMAVFFLFAMLIGAALQINLAFANPFLHDFALNPAYEDSLAVKYPSILLSLGQFSEIIFILAIPFFLRKFGIKTVMLLSMAAWTLRFVLLGFGDPTGLGFAFLLLSMIVYGVAFDFFNISGSMFVDKEVDRRIRGSAQGLFMTMVNGLGAYLGAVISGRVVDYLTVDGIKDWQSIWLVFAAYTLVLGILFAVSFKSKKSPDAVDSVNKAAQSV</sequence>
<keyword evidence="6 7" id="KW-0472">Membrane</keyword>
<dbReference type="InterPro" id="IPR020846">
    <property type="entry name" value="MFS_dom"/>
</dbReference>
<evidence type="ECO:0000313" key="10">
    <source>
        <dbReference type="Proteomes" id="UP001172142"/>
    </source>
</evidence>
<keyword evidence="4 7" id="KW-0812">Transmembrane</keyword>
<feature type="transmembrane region" description="Helical" evidence="7">
    <location>
        <begin position="255"/>
        <end position="275"/>
    </location>
</feature>
<dbReference type="SUPFAM" id="SSF103473">
    <property type="entry name" value="MFS general substrate transporter"/>
    <property type="match status" value="1"/>
</dbReference>
<evidence type="ECO:0000256" key="2">
    <source>
        <dbReference type="ARBA" id="ARBA00022448"/>
    </source>
</evidence>
<dbReference type="Gene3D" id="1.20.1250.20">
    <property type="entry name" value="MFS general substrate transporter like domains"/>
    <property type="match status" value="2"/>
</dbReference>
<protein>
    <submittedName>
        <fullName evidence="9">Nucleoside permease</fullName>
    </submittedName>
</protein>
<feature type="transmembrane region" description="Helical" evidence="7">
    <location>
        <begin position="306"/>
        <end position="327"/>
    </location>
</feature>
<evidence type="ECO:0000313" key="9">
    <source>
        <dbReference type="EMBL" id="MDN7245184.1"/>
    </source>
</evidence>
<comment type="caution">
    <text evidence="9">The sequence shown here is derived from an EMBL/GenBank/DDBJ whole genome shotgun (WGS) entry which is preliminary data.</text>
</comment>
<feature type="transmembrane region" description="Helical" evidence="7">
    <location>
        <begin position="71"/>
        <end position="89"/>
    </location>
</feature>
<proteinExistence type="predicted"/>
<feature type="domain" description="Major facilitator superfamily (MFS) profile" evidence="8">
    <location>
        <begin position="209"/>
        <end position="421"/>
    </location>
</feature>
<dbReference type="EMBL" id="JAUJWU010000001">
    <property type="protein sequence ID" value="MDN7245184.1"/>
    <property type="molecule type" value="Genomic_DNA"/>
</dbReference>
<keyword evidence="3" id="KW-1003">Cell membrane</keyword>
<evidence type="ECO:0000259" key="8">
    <source>
        <dbReference type="PROSITE" id="PS50850"/>
    </source>
</evidence>
<evidence type="ECO:0000256" key="1">
    <source>
        <dbReference type="ARBA" id="ARBA00004651"/>
    </source>
</evidence>
<comment type="subcellular location">
    <subcellularLocation>
        <location evidence="1">Cell membrane</location>
        <topology evidence="1">Multi-pass membrane protein</topology>
    </subcellularLocation>
</comment>
<evidence type="ECO:0000256" key="7">
    <source>
        <dbReference type="SAM" id="Phobius"/>
    </source>
</evidence>
<evidence type="ECO:0000256" key="3">
    <source>
        <dbReference type="ARBA" id="ARBA00022475"/>
    </source>
</evidence>
<feature type="transmembrane region" description="Helical" evidence="7">
    <location>
        <begin position="42"/>
        <end position="62"/>
    </location>
</feature>
<feature type="transmembrane region" description="Helical" evidence="7">
    <location>
        <begin position="95"/>
        <end position="116"/>
    </location>
</feature>
<evidence type="ECO:0000256" key="6">
    <source>
        <dbReference type="ARBA" id="ARBA00023136"/>
    </source>
</evidence>